<evidence type="ECO:0000259" key="3">
    <source>
        <dbReference type="PROSITE" id="PS50977"/>
    </source>
</evidence>
<dbReference type="InterPro" id="IPR001647">
    <property type="entry name" value="HTH_TetR"/>
</dbReference>
<dbReference type="Proteomes" id="UP000191040">
    <property type="component" value="Chromosome I"/>
</dbReference>
<evidence type="ECO:0000256" key="1">
    <source>
        <dbReference type="ARBA" id="ARBA00023125"/>
    </source>
</evidence>
<keyword evidence="1 2" id="KW-0238">DNA-binding</keyword>
<feature type="domain" description="HTH tetR-type" evidence="3">
    <location>
        <begin position="7"/>
        <end position="67"/>
    </location>
</feature>
<dbReference type="AlphaFoldDB" id="A0A1T4Z4P3"/>
<dbReference type="PROSITE" id="PS50977">
    <property type="entry name" value="HTH_TETR_2"/>
    <property type="match status" value="1"/>
</dbReference>
<evidence type="ECO:0000313" key="5">
    <source>
        <dbReference type="Proteomes" id="UP000191040"/>
    </source>
</evidence>
<gene>
    <name evidence="4" type="ORF">SAMN06295964_2417</name>
</gene>
<dbReference type="GO" id="GO:0003700">
    <property type="term" value="F:DNA-binding transcription factor activity"/>
    <property type="evidence" value="ECO:0007669"/>
    <property type="project" value="TreeGrafter"/>
</dbReference>
<dbReference type="InterPro" id="IPR036271">
    <property type="entry name" value="Tet_transcr_reg_TetR-rel_C_sf"/>
</dbReference>
<dbReference type="InterPro" id="IPR009057">
    <property type="entry name" value="Homeodomain-like_sf"/>
</dbReference>
<organism evidence="4 5">
    <name type="scientific">Aeromicrobium choanae</name>
    <dbReference type="NCBI Taxonomy" id="1736691"/>
    <lineage>
        <taxon>Bacteria</taxon>
        <taxon>Bacillati</taxon>
        <taxon>Actinomycetota</taxon>
        <taxon>Actinomycetes</taxon>
        <taxon>Propionibacteriales</taxon>
        <taxon>Nocardioidaceae</taxon>
        <taxon>Aeromicrobium</taxon>
    </lineage>
</organism>
<keyword evidence="5" id="KW-1185">Reference proteome</keyword>
<accession>A0A1T4Z4P3</accession>
<dbReference type="EMBL" id="LT796768">
    <property type="protein sequence ID" value="SKB08974.1"/>
    <property type="molecule type" value="Genomic_DNA"/>
</dbReference>
<dbReference type="SUPFAM" id="SSF46689">
    <property type="entry name" value="Homeodomain-like"/>
    <property type="match status" value="1"/>
</dbReference>
<dbReference type="STRING" id="1736691.SAMN06295964_2417"/>
<reference evidence="5" key="1">
    <citation type="submission" date="2017-02" db="EMBL/GenBank/DDBJ databases">
        <authorList>
            <person name="Varghese N."/>
            <person name="Submissions S."/>
        </authorList>
    </citation>
    <scope>NUCLEOTIDE SEQUENCE [LARGE SCALE GENOMIC DNA]</scope>
    <source>
        <strain evidence="5">9H-4</strain>
    </source>
</reference>
<feature type="DNA-binding region" description="H-T-H motif" evidence="2">
    <location>
        <begin position="30"/>
        <end position="49"/>
    </location>
</feature>
<dbReference type="InterPro" id="IPR050109">
    <property type="entry name" value="HTH-type_TetR-like_transc_reg"/>
</dbReference>
<evidence type="ECO:0000313" key="4">
    <source>
        <dbReference type="EMBL" id="SKB08974.1"/>
    </source>
</evidence>
<dbReference type="OrthoDB" id="4867607at2"/>
<dbReference type="Pfam" id="PF17920">
    <property type="entry name" value="TetR_C_16"/>
    <property type="match status" value="1"/>
</dbReference>
<protein>
    <submittedName>
        <fullName evidence="4">Transcriptional regulator, TetR family</fullName>
    </submittedName>
</protein>
<dbReference type="SUPFAM" id="SSF48498">
    <property type="entry name" value="Tetracyclin repressor-like, C-terminal domain"/>
    <property type="match status" value="1"/>
</dbReference>
<dbReference type="Gene3D" id="1.10.357.10">
    <property type="entry name" value="Tetracycline Repressor, domain 2"/>
    <property type="match status" value="1"/>
</dbReference>
<evidence type="ECO:0000256" key="2">
    <source>
        <dbReference type="PROSITE-ProRule" id="PRU00335"/>
    </source>
</evidence>
<dbReference type="PANTHER" id="PTHR30055">
    <property type="entry name" value="HTH-TYPE TRANSCRIPTIONAL REGULATOR RUTR"/>
    <property type="match status" value="1"/>
</dbReference>
<proteinExistence type="predicted"/>
<dbReference type="RefSeq" id="WP_078700389.1">
    <property type="nucleotide sequence ID" value="NZ_LT796768.1"/>
</dbReference>
<dbReference type="InterPro" id="IPR041678">
    <property type="entry name" value="TetR_C_16"/>
</dbReference>
<name>A0A1T4Z4P3_9ACTN</name>
<dbReference type="PANTHER" id="PTHR30055:SF235">
    <property type="entry name" value="TRANSCRIPTIONAL REGULATORY PROTEIN"/>
    <property type="match status" value="1"/>
</dbReference>
<dbReference type="Pfam" id="PF00440">
    <property type="entry name" value="TetR_N"/>
    <property type="match status" value="1"/>
</dbReference>
<sequence length="180" mass="19326">MTAPDPADLRAAVWRAAAELFARNGYPEVTIRAIAARAGTSPALVMKVAGSKEELFHRTATISAPVLPDVPLSRLGPALVTELVDRQRRGDLEHLGRAMILRVNAPDPECVRAKFLSGYVEPLTRLLEGPRPELRAELAVAALLGLATTLRFFESPTLLADLDAAEAAYGPIVQRLLDGA</sequence>
<dbReference type="GO" id="GO:0000976">
    <property type="term" value="F:transcription cis-regulatory region binding"/>
    <property type="evidence" value="ECO:0007669"/>
    <property type="project" value="TreeGrafter"/>
</dbReference>